<dbReference type="InterPro" id="IPR003439">
    <property type="entry name" value="ABC_transporter-like_ATP-bd"/>
</dbReference>
<comment type="subcellular location">
    <subcellularLocation>
        <location evidence="1">Cell inner membrane</location>
        <topology evidence="1">Peripheral membrane protein</topology>
    </subcellularLocation>
</comment>
<evidence type="ECO:0000256" key="2">
    <source>
        <dbReference type="ARBA" id="ARBA00005417"/>
    </source>
</evidence>
<dbReference type="PANTHER" id="PTHR43776:SF7">
    <property type="entry name" value="D,D-DIPEPTIDE TRANSPORT ATP-BINDING PROTEIN DDPF-RELATED"/>
    <property type="match status" value="1"/>
</dbReference>
<dbReference type="RefSeq" id="WP_074066632.1">
    <property type="nucleotide sequence ID" value="NZ_CP017101.1"/>
</dbReference>
<dbReference type="Gene3D" id="3.40.50.300">
    <property type="entry name" value="P-loop containing nucleotide triphosphate hydrolases"/>
    <property type="match status" value="2"/>
</dbReference>
<evidence type="ECO:0000256" key="3">
    <source>
        <dbReference type="ARBA" id="ARBA00022448"/>
    </source>
</evidence>
<proteinExistence type="inferred from homology"/>
<dbReference type="SMART" id="SM00382">
    <property type="entry name" value="AAA"/>
    <property type="match status" value="2"/>
</dbReference>
<dbReference type="InterPro" id="IPR017871">
    <property type="entry name" value="ABC_transporter-like_CS"/>
</dbReference>
<dbReference type="NCBIfam" id="NF007739">
    <property type="entry name" value="PRK10419.1"/>
    <property type="match status" value="2"/>
</dbReference>
<evidence type="ECO:0000256" key="1">
    <source>
        <dbReference type="ARBA" id="ARBA00004417"/>
    </source>
</evidence>
<dbReference type="Proteomes" id="UP000184749">
    <property type="component" value="Chromosome"/>
</dbReference>
<keyword evidence="5 7" id="KW-0067">ATP-binding</keyword>
<dbReference type="GO" id="GO:0055085">
    <property type="term" value="P:transmembrane transport"/>
    <property type="evidence" value="ECO:0007669"/>
    <property type="project" value="UniProtKB-ARBA"/>
</dbReference>
<dbReference type="SUPFAM" id="SSF52540">
    <property type="entry name" value="P-loop containing nucleoside triphosphate hydrolases"/>
    <property type="match status" value="2"/>
</dbReference>
<dbReference type="AlphaFoldDB" id="A0A1L5NES2"/>
<reference evidence="7 8" key="1">
    <citation type="submission" date="2016-09" db="EMBL/GenBank/DDBJ databases">
        <title>The complete genome sequences of Rhizobium gallicum, symbiovars gallicum and phaseoli, symbionts associated to common bean (Phaseolus vulgaris).</title>
        <authorList>
            <person name="Bustos P."/>
            <person name="Santamaria R.I."/>
            <person name="Perez-Carrascal O.M."/>
            <person name="Juarez S."/>
            <person name="Lozano L."/>
            <person name="Martinez-Flores I."/>
            <person name="Martinez-Romero E."/>
            <person name="Cevallos M."/>
            <person name="Romero D."/>
            <person name="Davila G."/>
            <person name="Gonzalez V."/>
        </authorList>
    </citation>
    <scope>NUCLEOTIDE SEQUENCE [LARGE SCALE GENOMIC DNA]</scope>
    <source>
        <strain evidence="7 8">IE4872</strain>
    </source>
</reference>
<dbReference type="GO" id="GO:0015833">
    <property type="term" value="P:peptide transport"/>
    <property type="evidence" value="ECO:0007669"/>
    <property type="project" value="InterPro"/>
</dbReference>
<gene>
    <name evidence="7" type="ORF">IE4872_CH00691</name>
</gene>
<dbReference type="GO" id="GO:0016887">
    <property type="term" value="F:ATP hydrolysis activity"/>
    <property type="evidence" value="ECO:0007669"/>
    <property type="project" value="InterPro"/>
</dbReference>
<dbReference type="PANTHER" id="PTHR43776">
    <property type="entry name" value="TRANSPORT ATP-BINDING PROTEIN"/>
    <property type="match status" value="1"/>
</dbReference>
<evidence type="ECO:0000313" key="8">
    <source>
        <dbReference type="Proteomes" id="UP000184749"/>
    </source>
</evidence>
<dbReference type="Pfam" id="PF08352">
    <property type="entry name" value="oligo_HPY"/>
    <property type="match status" value="1"/>
</dbReference>
<evidence type="ECO:0000256" key="4">
    <source>
        <dbReference type="ARBA" id="ARBA00022741"/>
    </source>
</evidence>
<dbReference type="OrthoDB" id="9802264at2"/>
<keyword evidence="4" id="KW-0547">Nucleotide-binding</keyword>
<evidence type="ECO:0000313" key="7">
    <source>
        <dbReference type="EMBL" id="APO66349.1"/>
    </source>
</evidence>
<keyword evidence="3" id="KW-0813">Transport</keyword>
<dbReference type="FunFam" id="3.40.50.300:FF:000016">
    <property type="entry name" value="Oligopeptide ABC transporter ATP-binding component"/>
    <property type="match status" value="2"/>
</dbReference>
<evidence type="ECO:0000256" key="5">
    <source>
        <dbReference type="ARBA" id="ARBA00022840"/>
    </source>
</evidence>
<name>A0A1L5NES2_9HYPH</name>
<dbReference type="GO" id="GO:0005524">
    <property type="term" value="F:ATP binding"/>
    <property type="evidence" value="ECO:0007669"/>
    <property type="project" value="UniProtKB-KW"/>
</dbReference>
<dbReference type="InterPro" id="IPR027417">
    <property type="entry name" value="P-loop_NTPase"/>
</dbReference>
<feature type="domain" description="ABC transporter" evidence="6">
    <location>
        <begin position="15"/>
        <end position="265"/>
    </location>
</feature>
<protein>
    <submittedName>
        <fullName evidence="7">Oligopeptide ABC transporter ATP-binding protein</fullName>
    </submittedName>
</protein>
<dbReference type="CDD" id="cd03257">
    <property type="entry name" value="ABC_NikE_OppD_transporters"/>
    <property type="match status" value="2"/>
</dbReference>
<dbReference type="STRING" id="56730.IE4872_CH00691"/>
<accession>A0A1L5NES2</accession>
<evidence type="ECO:0000259" key="6">
    <source>
        <dbReference type="PROSITE" id="PS50893"/>
    </source>
</evidence>
<feature type="domain" description="ABC transporter" evidence="6">
    <location>
        <begin position="288"/>
        <end position="536"/>
    </location>
</feature>
<comment type="similarity">
    <text evidence="2">Belongs to the ABC transporter superfamily.</text>
</comment>
<dbReference type="GO" id="GO:0005886">
    <property type="term" value="C:plasma membrane"/>
    <property type="evidence" value="ECO:0007669"/>
    <property type="project" value="UniProtKB-SubCell"/>
</dbReference>
<dbReference type="PROSITE" id="PS50893">
    <property type="entry name" value="ABC_TRANSPORTER_2"/>
    <property type="match status" value="2"/>
</dbReference>
<sequence>MVVNTKPILLDDAALSVRGLTVDLPKGMERAHAVENISFDLKRGQILCIIGESGSGKSVTANTVMGLLPKIIPVSSGAIHLDGEAIIGASPQKLRDMRGRVVSMIFQDPLSALNPLMTVGEQITEAMAAHGVGTKASRRSRAVELLAEVNLPDPELMYFQYPFRLSGGQRQRVMIAMALALEPSVLIADEPTTALDVTTQAQILELIRDIQRRKGMSVMFITHDFGVVAEIADSVVVMERGHIVEQGTAEQVLKSPVHPYTKRLIAAVPRLTGEDRIPQETLSKAPILKVEGLAKTYRSGNALFGGQRVVPAVNDVSFELAHGRTLGVVGESGSGKSSLGRLLIKLQDSDGGRILFEGHDIAKLSESDFRPLRPRIQMIFQDPFASLNPRSTIGQILTVGPVAHGMSYSQAREEARALLSHVGLDAGAFGRYPHEFSGGQRQRIGIARALMFKPKLLIADEAVSALDVSIQAQILKLLDQIQRETGVSMIFITHDLRVASQICDEIAVMQKGRIVERGPPSQIFLDPQSAYTRELVAAIPGEQPGSSRPVVANG</sequence>
<dbReference type="InterPro" id="IPR050319">
    <property type="entry name" value="ABC_transp_ATP-bind"/>
</dbReference>
<dbReference type="InterPro" id="IPR013563">
    <property type="entry name" value="Oligopep_ABC_C"/>
</dbReference>
<dbReference type="NCBIfam" id="NF008453">
    <property type="entry name" value="PRK11308.1"/>
    <property type="match status" value="2"/>
</dbReference>
<organism evidence="7 8">
    <name type="scientific">Rhizobium gallicum</name>
    <dbReference type="NCBI Taxonomy" id="56730"/>
    <lineage>
        <taxon>Bacteria</taxon>
        <taxon>Pseudomonadati</taxon>
        <taxon>Pseudomonadota</taxon>
        <taxon>Alphaproteobacteria</taxon>
        <taxon>Hyphomicrobiales</taxon>
        <taxon>Rhizobiaceae</taxon>
        <taxon>Rhizobium/Agrobacterium group</taxon>
        <taxon>Rhizobium</taxon>
    </lineage>
</organism>
<dbReference type="InterPro" id="IPR003593">
    <property type="entry name" value="AAA+_ATPase"/>
</dbReference>
<dbReference type="Pfam" id="PF00005">
    <property type="entry name" value="ABC_tran"/>
    <property type="match status" value="2"/>
</dbReference>
<dbReference type="PROSITE" id="PS00211">
    <property type="entry name" value="ABC_TRANSPORTER_1"/>
    <property type="match status" value="2"/>
</dbReference>
<dbReference type="EMBL" id="CP017101">
    <property type="protein sequence ID" value="APO66349.1"/>
    <property type="molecule type" value="Genomic_DNA"/>
</dbReference>